<name>A0A1N5VN81_9ARCH</name>
<feature type="domain" description="Zinc-ribbon" evidence="1">
    <location>
        <begin position="4"/>
        <end position="24"/>
    </location>
</feature>
<dbReference type="GeneID" id="95972317"/>
<sequence>MKVCPNCSSVMDDNAKICTQCGYQFDAAPSSSGVDLNQ</sequence>
<dbReference type="InterPro" id="IPR026870">
    <property type="entry name" value="Zinc_ribbon_dom"/>
</dbReference>
<dbReference type="AlphaFoldDB" id="A0A1N5VN81"/>
<dbReference type="Pfam" id="PF13240">
    <property type="entry name" value="Zn_Ribbon_1"/>
    <property type="match status" value="1"/>
</dbReference>
<evidence type="ECO:0000313" key="2">
    <source>
        <dbReference type="EMBL" id="SIM74421.1"/>
    </source>
</evidence>
<protein>
    <submittedName>
        <fullName evidence="2">Zinc ribbon domain protein</fullName>
    </submittedName>
</protein>
<proteinExistence type="predicted"/>
<dbReference type="Proteomes" id="UP000195607">
    <property type="component" value="Chromosome I"/>
</dbReference>
<dbReference type="EMBL" id="LT671858">
    <property type="protein sequence ID" value="SIM74421.1"/>
    <property type="molecule type" value="Genomic_DNA"/>
</dbReference>
<accession>A0A1N5VN81</accession>
<evidence type="ECO:0000313" key="3">
    <source>
        <dbReference type="Proteomes" id="UP000195607"/>
    </source>
</evidence>
<dbReference type="RefSeq" id="WP_148689976.1">
    <property type="nucleotide sequence ID" value="NZ_LT671858.1"/>
</dbReference>
<reference evidence="2 3" key="1">
    <citation type="submission" date="2016-04" db="EMBL/GenBank/DDBJ databases">
        <authorList>
            <person name="Evans L.H."/>
            <person name="Alamgir A."/>
            <person name="Owens N."/>
            <person name="Weber N.D."/>
            <person name="Virtaneva K."/>
            <person name="Barbian K."/>
            <person name="Babar A."/>
            <person name="Rosenke K."/>
        </authorList>
    </citation>
    <scope>NUCLEOTIDE SEQUENCE [LARGE SCALE GENOMIC DNA]</scope>
    <source>
        <strain evidence="3">S5(T) (JCM 30642 \VKM B-2941)</strain>
    </source>
</reference>
<gene>
    <name evidence="2" type="ORF">CSP5_1447</name>
</gene>
<organism evidence="2 3">
    <name type="scientific">Cuniculiplasma divulgatum</name>
    <dbReference type="NCBI Taxonomy" id="1673428"/>
    <lineage>
        <taxon>Archaea</taxon>
        <taxon>Methanobacteriati</taxon>
        <taxon>Thermoplasmatota</taxon>
        <taxon>Thermoplasmata</taxon>
        <taxon>Thermoplasmatales</taxon>
        <taxon>Cuniculiplasmataceae</taxon>
        <taxon>Cuniculiplasma</taxon>
    </lineage>
</organism>
<evidence type="ECO:0000259" key="1">
    <source>
        <dbReference type="Pfam" id="PF13240"/>
    </source>
</evidence>